<reference evidence="7" key="1">
    <citation type="submission" date="2021-01" db="EMBL/GenBank/DDBJ databases">
        <title>Modified the classification status of verrucomicrobia.</title>
        <authorList>
            <person name="Feng X."/>
        </authorList>
    </citation>
    <scope>NUCLEOTIDE SEQUENCE</scope>
    <source>
        <strain evidence="7">_KCTC 22039</strain>
    </source>
</reference>
<comment type="caution">
    <text evidence="7">The sequence shown here is derived from an EMBL/GenBank/DDBJ whole genome shotgun (WGS) entry which is preliminary data.</text>
</comment>
<dbReference type="CDD" id="cd20311">
    <property type="entry name" value="cupin_Yhhw_C"/>
    <property type="match status" value="1"/>
</dbReference>
<evidence type="ECO:0000259" key="5">
    <source>
        <dbReference type="Pfam" id="PF02678"/>
    </source>
</evidence>
<dbReference type="Gene3D" id="2.60.120.10">
    <property type="entry name" value="Jelly Rolls"/>
    <property type="match status" value="2"/>
</dbReference>
<feature type="binding site" evidence="2">
    <location>
        <position position="109"/>
    </location>
    <ligand>
        <name>Fe cation</name>
        <dbReference type="ChEBI" id="CHEBI:24875"/>
    </ligand>
</feature>
<sequence length="240" mass="26944">MTKDEPIPSLRVLRSNDRGHRDYGWLKARYSFSFGDYFNPELMAFRSLRVINQDLISPGRGFAEHPHRDMEIFTYMLEGVLEHKDSLGNIGKLHPGDIQVMSAGSGIQHSEVNGSASEFASLMQIWISPKQLDQPPQYTEWRPNEQQKQANKSLIISPDGREQSATIQQDAFIYRLNLAKLENISHQLDDGRGAWLQVIRGELTINGTSLLAGDAAFTELAGPLEISSTTDSEALLFDLK</sequence>
<comment type="cofactor">
    <cofactor evidence="2">
        <name>Fe cation</name>
        <dbReference type="ChEBI" id="CHEBI:24875"/>
    </cofactor>
    <text evidence="2">Binds 1 Fe cation per subunit.</text>
</comment>
<dbReference type="InterPro" id="IPR014710">
    <property type="entry name" value="RmlC-like_jellyroll"/>
</dbReference>
<keyword evidence="2" id="KW-0408">Iron</keyword>
<dbReference type="SUPFAM" id="SSF51182">
    <property type="entry name" value="RmlC-like cupins"/>
    <property type="match status" value="1"/>
</dbReference>
<dbReference type="Pfam" id="PF02678">
    <property type="entry name" value="Pirin"/>
    <property type="match status" value="1"/>
</dbReference>
<dbReference type="PANTHER" id="PTHR43212">
    <property type="entry name" value="QUERCETIN 2,3-DIOXYGENASE"/>
    <property type="match status" value="1"/>
</dbReference>
<dbReference type="RefSeq" id="WP_200311711.1">
    <property type="nucleotide sequence ID" value="NZ_JAENIM010000041.1"/>
</dbReference>
<dbReference type="EMBL" id="JAENIM010000041">
    <property type="protein sequence ID" value="MBK1791692.1"/>
    <property type="molecule type" value="Genomic_DNA"/>
</dbReference>
<dbReference type="InterPro" id="IPR011051">
    <property type="entry name" value="RmlC_Cupin_sf"/>
</dbReference>
<dbReference type="InterPro" id="IPR041602">
    <property type="entry name" value="Quercetinase_C"/>
</dbReference>
<protein>
    <submittedName>
        <fullName evidence="7">Pirin family protein</fullName>
    </submittedName>
</protein>
<feature type="compositionally biased region" description="Polar residues" evidence="4">
    <location>
        <begin position="144"/>
        <end position="154"/>
    </location>
</feature>
<evidence type="ECO:0000259" key="6">
    <source>
        <dbReference type="Pfam" id="PF17954"/>
    </source>
</evidence>
<accession>A0A8J7MFC7</accession>
<keyword evidence="2" id="KW-0479">Metal-binding</keyword>
<gene>
    <name evidence="7" type="ORF">JIN82_11065</name>
</gene>
<dbReference type="Pfam" id="PF17954">
    <property type="entry name" value="Pirin_C_2"/>
    <property type="match status" value="1"/>
</dbReference>
<name>A0A8J7MFC7_9BACT</name>
<dbReference type="Proteomes" id="UP000624703">
    <property type="component" value="Unassembled WGS sequence"/>
</dbReference>
<evidence type="ECO:0000256" key="1">
    <source>
        <dbReference type="ARBA" id="ARBA00008416"/>
    </source>
</evidence>
<dbReference type="CDD" id="cd02910">
    <property type="entry name" value="cupin_Yhhw_N"/>
    <property type="match status" value="1"/>
</dbReference>
<organism evidence="7 8">
    <name type="scientific">Persicirhabdus sediminis</name>
    <dbReference type="NCBI Taxonomy" id="454144"/>
    <lineage>
        <taxon>Bacteria</taxon>
        <taxon>Pseudomonadati</taxon>
        <taxon>Verrucomicrobiota</taxon>
        <taxon>Verrucomicrobiia</taxon>
        <taxon>Verrucomicrobiales</taxon>
        <taxon>Verrucomicrobiaceae</taxon>
        <taxon>Persicirhabdus</taxon>
    </lineage>
</organism>
<proteinExistence type="inferred from homology"/>
<dbReference type="InterPro" id="IPR012093">
    <property type="entry name" value="Pirin"/>
</dbReference>
<feature type="domain" description="Pirin N-terminal" evidence="5">
    <location>
        <begin position="20"/>
        <end position="127"/>
    </location>
</feature>
<dbReference type="GO" id="GO:0046872">
    <property type="term" value="F:metal ion binding"/>
    <property type="evidence" value="ECO:0007669"/>
    <property type="project" value="UniProtKB-KW"/>
</dbReference>
<dbReference type="AlphaFoldDB" id="A0A8J7MFC7"/>
<comment type="similarity">
    <text evidence="1 3">Belongs to the pirin family.</text>
</comment>
<evidence type="ECO:0000313" key="7">
    <source>
        <dbReference type="EMBL" id="MBK1791692.1"/>
    </source>
</evidence>
<dbReference type="InterPro" id="IPR003829">
    <property type="entry name" value="Pirin_N_dom"/>
</dbReference>
<evidence type="ECO:0000256" key="3">
    <source>
        <dbReference type="RuleBase" id="RU003457"/>
    </source>
</evidence>
<evidence type="ECO:0000313" key="8">
    <source>
        <dbReference type="Proteomes" id="UP000624703"/>
    </source>
</evidence>
<keyword evidence="8" id="KW-1185">Reference proteome</keyword>
<feature type="binding site" evidence="2">
    <location>
        <position position="65"/>
    </location>
    <ligand>
        <name>Fe cation</name>
        <dbReference type="ChEBI" id="CHEBI:24875"/>
    </ligand>
</feature>
<evidence type="ECO:0000256" key="4">
    <source>
        <dbReference type="SAM" id="MobiDB-lite"/>
    </source>
</evidence>
<dbReference type="PANTHER" id="PTHR43212:SF3">
    <property type="entry name" value="QUERCETIN 2,3-DIOXYGENASE"/>
    <property type="match status" value="1"/>
</dbReference>
<feature type="region of interest" description="Disordered" evidence="4">
    <location>
        <begin position="134"/>
        <end position="161"/>
    </location>
</feature>
<feature type="domain" description="Quercetin 2,3-dioxygenase C-terminal cupin" evidence="6">
    <location>
        <begin position="154"/>
        <end position="239"/>
    </location>
</feature>
<feature type="binding site" evidence="2">
    <location>
        <position position="111"/>
    </location>
    <ligand>
        <name>Fe cation</name>
        <dbReference type="ChEBI" id="CHEBI:24875"/>
    </ligand>
</feature>
<feature type="binding site" evidence="2">
    <location>
        <position position="67"/>
    </location>
    <ligand>
        <name>Fe cation</name>
        <dbReference type="ChEBI" id="CHEBI:24875"/>
    </ligand>
</feature>
<dbReference type="PIRSF" id="PIRSF006232">
    <property type="entry name" value="Pirin"/>
    <property type="match status" value="1"/>
</dbReference>
<evidence type="ECO:0000256" key="2">
    <source>
        <dbReference type="PIRSR" id="PIRSR006232-1"/>
    </source>
</evidence>